<evidence type="ECO:0000259" key="2">
    <source>
        <dbReference type="Pfam" id="PF22936"/>
    </source>
</evidence>
<reference evidence="3" key="2">
    <citation type="submission" date="2022-01" db="EMBL/GenBank/DDBJ databases">
        <authorList>
            <person name="Yamashiro T."/>
            <person name="Shiraishi A."/>
            <person name="Satake H."/>
            <person name="Nakayama K."/>
        </authorList>
    </citation>
    <scope>NUCLEOTIDE SEQUENCE</scope>
</reference>
<evidence type="ECO:0000256" key="1">
    <source>
        <dbReference type="SAM" id="MobiDB-lite"/>
    </source>
</evidence>
<proteinExistence type="predicted"/>
<gene>
    <name evidence="3" type="ORF">Tco_0857305</name>
</gene>
<name>A0ABQ5B9T4_9ASTR</name>
<organism evidence="3 4">
    <name type="scientific">Tanacetum coccineum</name>
    <dbReference type="NCBI Taxonomy" id="301880"/>
    <lineage>
        <taxon>Eukaryota</taxon>
        <taxon>Viridiplantae</taxon>
        <taxon>Streptophyta</taxon>
        <taxon>Embryophyta</taxon>
        <taxon>Tracheophyta</taxon>
        <taxon>Spermatophyta</taxon>
        <taxon>Magnoliopsida</taxon>
        <taxon>eudicotyledons</taxon>
        <taxon>Gunneridae</taxon>
        <taxon>Pentapetalae</taxon>
        <taxon>asterids</taxon>
        <taxon>campanulids</taxon>
        <taxon>Asterales</taxon>
        <taxon>Asteraceae</taxon>
        <taxon>Asteroideae</taxon>
        <taxon>Anthemideae</taxon>
        <taxon>Anthemidinae</taxon>
        <taxon>Tanacetum</taxon>
    </lineage>
</organism>
<dbReference type="EMBL" id="BQNB010012974">
    <property type="protein sequence ID" value="GJT10263.1"/>
    <property type="molecule type" value="Genomic_DNA"/>
</dbReference>
<accession>A0ABQ5B9T4</accession>
<feature type="region of interest" description="Disordered" evidence="1">
    <location>
        <begin position="208"/>
        <end position="236"/>
    </location>
</feature>
<protein>
    <recommendedName>
        <fullName evidence="2">Retrovirus-related Pol polyprotein from transposon TNT 1-94-like beta-barrel domain-containing protein</fullName>
    </recommendedName>
</protein>
<dbReference type="Proteomes" id="UP001151760">
    <property type="component" value="Unassembled WGS sequence"/>
</dbReference>
<dbReference type="Pfam" id="PF22936">
    <property type="entry name" value="Pol_BBD"/>
    <property type="match status" value="1"/>
</dbReference>
<comment type="caution">
    <text evidence="3">The sequence shown here is derived from an EMBL/GenBank/DDBJ whole genome shotgun (WGS) entry which is preliminary data.</text>
</comment>
<keyword evidence="4" id="KW-1185">Reference proteome</keyword>
<feature type="domain" description="Retrovirus-related Pol polyprotein from transposon TNT 1-94-like beta-barrel" evidence="2">
    <location>
        <begin position="400"/>
        <end position="471"/>
    </location>
</feature>
<feature type="compositionally biased region" description="Polar residues" evidence="1">
    <location>
        <begin position="208"/>
        <end position="218"/>
    </location>
</feature>
<dbReference type="InterPro" id="IPR054722">
    <property type="entry name" value="PolX-like_BBD"/>
</dbReference>
<sequence length="534" mass="60832">MSVVKLTPSKVFPKKLSTTSLVKESIQQVNSHLDKFDICIKDQTVIYGIHYGSWGVSHIKDAYEEEVIPFVNNLRESFKLFEKGRGKSQVTPCETNLDSRFQKLDDENVSLAFMVSSLVKEREHLKIESEIINAYFKSNKAVHRDYLKVTKEHVTTLQELLEQARVLKTLDENLVYACKFAECIRDLLVYVSASCPFTQSGNEKVCYSNASGSKPKSNTKNDRIQRPSSRSQKNKVEAQLRKFKSSSNKNNHVSKCNANVNNVALLKNSKNVCLSCNECLFSANHDACVVKYLNDVQKRHRWVPIGRILSIEGTTSLLTKITPATIVPIVTRFQTICIPAVAPNAETRMRYSISKNSLIRAHINTYGHPFNKTNFALARNFEVPSKKFRFLTIVKIVLLYLDSSCSKHKTGQRDKLINFVYKFNSIVRFSNDHFAAIMVYGDLQIGNIMISRVYYVEGLGHNLFFVGQFCDSDLEVAFRKHTCFVRNLVGVDLLSRSRGSNLYTISMEEIMKSSPICLPSKASKTKSWLWYCHM</sequence>
<evidence type="ECO:0000313" key="4">
    <source>
        <dbReference type="Proteomes" id="UP001151760"/>
    </source>
</evidence>
<reference evidence="3" key="1">
    <citation type="journal article" date="2022" name="Int. J. Mol. Sci.">
        <title>Draft Genome of Tanacetum Coccineum: Genomic Comparison of Closely Related Tanacetum-Family Plants.</title>
        <authorList>
            <person name="Yamashiro T."/>
            <person name="Shiraishi A."/>
            <person name="Nakayama K."/>
            <person name="Satake H."/>
        </authorList>
    </citation>
    <scope>NUCLEOTIDE SEQUENCE</scope>
</reference>
<evidence type="ECO:0000313" key="3">
    <source>
        <dbReference type="EMBL" id="GJT10263.1"/>
    </source>
</evidence>